<evidence type="ECO:0000313" key="1">
    <source>
        <dbReference type="EMBL" id="GIL47521.1"/>
    </source>
</evidence>
<sequence>CVMGAATSTGNHRNSSSLRRSTILGLSLCADAAAASMAATFRRSAAANARRACLPSGPSTSDSNAFHRLVPSSRLEPVPVPTPDAILMRHWWLSERCLPPTAASPPSSLYSTISSLVSFSPSLSPSSCCCCSNLSALSSK</sequence>
<accession>A0A8J4EVP8</accession>
<name>A0A8J4EVP8_9CHLO</name>
<dbReference type="AlphaFoldDB" id="A0A8J4EVP8"/>
<protein>
    <submittedName>
        <fullName evidence="1">Uncharacterized protein</fullName>
    </submittedName>
</protein>
<feature type="non-terminal residue" evidence="1">
    <location>
        <position position="1"/>
    </location>
</feature>
<comment type="caution">
    <text evidence="1">The sequence shown here is derived from an EMBL/GenBank/DDBJ whole genome shotgun (WGS) entry which is preliminary data.</text>
</comment>
<dbReference type="EMBL" id="BNCO01000004">
    <property type="protein sequence ID" value="GIL47521.1"/>
    <property type="molecule type" value="Genomic_DNA"/>
</dbReference>
<evidence type="ECO:0000313" key="2">
    <source>
        <dbReference type="Proteomes" id="UP000747399"/>
    </source>
</evidence>
<organism evidence="1 2">
    <name type="scientific">Volvox africanus</name>
    <dbReference type="NCBI Taxonomy" id="51714"/>
    <lineage>
        <taxon>Eukaryota</taxon>
        <taxon>Viridiplantae</taxon>
        <taxon>Chlorophyta</taxon>
        <taxon>core chlorophytes</taxon>
        <taxon>Chlorophyceae</taxon>
        <taxon>CS clade</taxon>
        <taxon>Chlamydomonadales</taxon>
        <taxon>Volvocaceae</taxon>
        <taxon>Volvox</taxon>
    </lineage>
</organism>
<feature type="non-terminal residue" evidence="1">
    <location>
        <position position="140"/>
    </location>
</feature>
<gene>
    <name evidence="1" type="ORF">Vafri_4322</name>
</gene>
<proteinExistence type="predicted"/>
<keyword evidence="2" id="KW-1185">Reference proteome</keyword>
<reference evidence="1" key="1">
    <citation type="journal article" date="2021" name="Proc. Natl. Acad. Sci. U.S.A.">
        <title>Three genomes in the algal genus Volvox reveal the fate of a haploid sex-determining region after a transition to homothallism.</title>
        <authorList>
            <person name="Yamamoto K."/>
            <person name="Hamaji T."/>
            <person name="Kawai-Toyooka H."/>
            <person name="Matsuzaki R."/>
            <person name="Takahashi F."/>
            <person name="Nishimura Y."/>
            <person name="Kawachi M."/>
            <person name="Noguchi H."/>
            <person name="Minakuchi Y."/>
            <person name="Umen J.G."/>
            <person name="Toyoda A."/>
            <person name="Nozaki H."/>
        </authorList>
    </citation>
    <scope>NUCLEOTIDE SEQUENCE</scope>
    <source>
        <strain evidence="1">NIES-3780</strain>
    </source>
</reference>
<dbReference type="Proteomes" id="UP000747399">
    <property type="component" value="Unassembled WGS sequence"/>
</dbReference>